<reference evidence="13 14" key="1">
    <citation type="submission" date="2016-12" db="EMBL/GenBank/DDBJ databases">
        <authorList>
            <person name="Song W.-J."/>
            <person name="Kurnit D.M."/>
        </authorList>
    </citation>
    <scope>NUCLEOTIDE SEQUENCE [LARGE SCALE GENOMIC DNA]</scope>
    <source>
        <strain evidence="13 14">IMCC3135</strain>
    </source>
</reference>
<accession>A0A2Z2NI42</accession>
<dbReference type="Pfam" id="PF13609">
    <property type="entry name" value="Porin_4"/>
    <property type="match status" value="1"/>
</dbReference>
<dbReference type="InterPro" id="IPR023614">
    <property type="entry name" value="Porin_dom_sf"/>
</dbReference>
<dbReference type="GO" id="GO:0046930">
    <property type="term" value="C:pore complex"/>
    <property type="evidence" value="ECO:0007669"/>
    <property type="project" value="UniProtKB-KW"/>
</dbReference>
<dbReference type="RefSeq" id="WP_088916320.1">
    <property type="nucleotide sequence ID" value="NZ_CP018632.1"/>
</dbReference>
<evidence type="ECO:0000256" key="9">
    <source>
        <dbReference type="ARBA" id="ARBA00023136"/>
    </source>
</evidence>
<keyword evidence="6 11" id="KW-0732">Signal</keyword>
<evidence type="ECO:0000256" key="5">
    <source>
        <dbReference type="ARBA" id="ARBA00022692"/>
    </source>
</evidence>
<feature type="chain" id="PRO_5016343141" evidence="11">
    <location>
        <begin position="23"/>
        <end position="373"/>
    </location>
</feature>
<comment type="subunit">
    <text evidence="2">Homotrimer.</text>
</comment>
<dbReference type="Gene3D" id="2.40.160.10">
    <property type="entry name" value="Porin"/>
    <property type="match status" value="1"/>
</dbReference>
<keyword evidence="8" id="KW-0626">Porin</keyword>
<evidence type="ECO:0000256" key="10">
    <source>
        <dbReference type="ARBA" id="ARBA00023237"/>
    </source>
</evidence>
<protein>
    <submittedName>
        <fullName evidence="13">Monosaccharide porin</fullName>
    </submittedName>
</protein>
<keyword evidence="14" id="KW-1185">Reference proteome</keyword>
<keyword evidence="4" id="KW-1134">Transmembrane beta strand</keyword>
<evidence type="ECO:0000256" key="6">
    <source>
        <dbReference type="ARBA" id="ARBA00022729"/>
    </source>
</evidence>
<dbReference type="GO" id="GO:0009279">
    <property type="term" value="C:cell outer membrane"/>
    <property type="evidence" value="ECO:0007669"/>
    <property type="project" value="UniProtKB-SubCell"/>
</dbReference>
<dbReference type="PANTHER" id="PTHR34501:SF9">
    <property type="entry name" value="MAJOR OUTER MEMBRANE PROTEIN P.IA"/>
    <property type="match status" value="1"/>
</dbReference>
<feature type="signal peptide" evidence="11">
    <location>
        <begin position="1"/>
        <end position="22"/>
    </location>
</feature>
<sequence length="373" mass="40470">MKKSIIATTVAAALSLSANAYSAELLNKDGTILNVYGNLQFAYWNVQAADGDNGSDSRGQFGDNGSTIGFSGEHSLNDSLTAYFKYEFESDADEIKTGNGIDTGDQAYFGIKGRYGDGRVGSWDALIDDWIQDPASNYEFFDVSDSNSAIQGTNGFNTQGTTSTDREGDKFQYLSPDYKGLRLAAGFQLKGNDEDENIGNSDKAAFFGGAEYTLGAVKIAFVYDSLDNYDGDVTGRQFLDVNGNVAGSFDAGDQFGLTMQYKPTDDLRLAFKIEQYNSGDTNFVADEARYALSARYHYGPGDVYGTYQFVDVDNTQFSSAAGVSNNDDETFNEVVLGTTYDLTPSLYTFVEAAYFDREDDLGDGVAVGAAYLF</sequence>
<proteinExistence type="predicted"/>
<evidence type="ECO:0000313" key="13">
    <source>
        <dbReference type="EMBL" id="ASJ70819.1"/>
    </source>
</evidence>
<evidence type="ECO:0000256" key="2">
    <source>
        <dbReference type="ARBA" id="ARBA00011233"/>
    </source>
</evidence>
<dbReference type="OrthoDB" id="8957883at2"/>
<evidence type="ECO:0000313" key="14">
    <source>
        <dbReference type="Proteomes" id="UP000250079"/>
    </source>
</evidence>
<keyword evidence="9" id="KW-0472">Membrane</keyword>
<dbReference type="EMBL" id="CP018632">
    <property type="protein sequence ID" value="ASJ70819.1"/>
    <property type="molecule type" value="Genomic_DNA"/>
</dbReference>
<dbReference type="PANTHER" id="PTHR34501">
    <property type="entry name" value="PROTEIN YDDL-RELATED"/>
    <property type="match status" value="1"/>
</dbReference>
<keyword evidence="7" id="KW-0406">Ion transport</keyword>
<dbReference type="AlphaFoldDB" id="A0A2Z2NI42"/>
<organism evidence="13 14">
    <name type="scientific">Granulosicoccus antarcticus IMCC3135</name>
    <dbReference type="NCBI Taxonomy" id="1192854"/>
    <lineage>
        <taxon>Bacteria</taxon>
        <taxon>Pseudomonadati</taxon>
        <taxon>Pseudomonadota</taxon>
        <taxon>Gammaproteobacteria</taxon>
        <taxon>Chromatiales</taxon>
        <taxon>Granulosicoccaceae</taxon>
        <taxon>Granulosicoccus</taxon>
    </lineage>
</organism>
<dbReference type="GO" id="GO:0015288">
    <property type="term" value="F:porin activity"/>
    <property type="evidence" value="ECO:0007669"/>
    <property type="project" value="UniProtKB-KW"/>
</dbReference>
<feature type="domain" description="Porin" evidence="12">
    <location>
        <begin position="7"/>
        <end position="359"/>
    </location>
</feature>
<dbReference type="InterPro" id="IPR033900">
    <property type="entry name" value="Gram_neg_porin_domain"/>
</dbReference>
<evidence type="ECO:0000256" key="7">
    <source>
        <dbReference type="ARBA" id="ARBA00023065"/>
    </source>
</evidence>
<evidence type="ECO:0000256" key="1">
    <source>
        <dbReference type="ARBA" id="ARBA00004571"/>
    </source>
</evidence>
<dbReference type="InterPro" id="IPR050298">
    <property type="entry name" value="Gram-neg_bact_OMP"/>
</dbReference>
<evidence type="ECO:0000256" key="8">
    <source>
        <dbReference type="ARBA" id="ARBA00023114"/>
    </source>
</evidence>
<name>A0A2Z2NI42_9GAMM</name>
<keyword evidence="5" id="KW-0812">Transmembrane</keyword>
<dbReference type="GO" id="GO:0006811">
    <property type="term" value="P:monoatomic ion transport"/>
    <property type="evidence" value="ECO:0007669"/>
    <property type="project" value="UniProtKB-KW"/>
</dbReference>
<dbReference type="SUPFAM" id="SSF56935">
    <property type="entry name" value="Porins"/>
    <property type="match status" value="1"/>
</dbReference>
<gene>
    <name evidence="13" type="primary">hopP</name>
    <name evidence="13" type="ORF">IMCC3135_03530</name>
</gene>
<evidence type="ECO:0000256" key="3">
    <source>
        <dbReference type="ARBA" id="ARBA00022448"/>
    </source>
</evidence>
<keyword evidence="3" id="KW-0813">Transport</keyword>
<dbReference type="KEGG" id="gai:IMCC3135_03530"/>
<dbReference type="Proteomes" id="UP000250079">
    <property type="component" value="Chromosome"/>
</dbReference>
<dbReference type="CDD" id="cd00342">
    <property type="entry name" value="gram_neg_porins"/>
    <property type="match status" value="1"/>
</dbReference>
<evidence type="ECO:0000259" key="12">
    <source>
        <dbReference type="Pfam" id="PF13609"/>
    </source>
</evidence>
<comment type="subcellular location">
    <subcellularLocation>
        <location evidence="1">Cell outer membrane</location>
        <topology evidence="1">Multi-pass membrane protein</topology>
    </subcellularLocation>
</comment>
<evidence type="ECO:0000256" key="4">
    <source>
        <dbReference type="ARBA" id="ARBA00022452"/>
    </source>
</evidence>
<keyword evidence="10" id="KW-0998">Cell outer membrane</keyword>
<evidence type="ECO:0000256" key="11">
    <source>
        <dbReference type="SAM" id="SignalP"/>
    </source>
</evidence>